<dbReference type="FunFam" id="1.20.1690.10:FF:000001">
    <property type="entry name" value="V-type proton ATPase subunit"/>
    <property type="match status" value="1"/>
</dbReference>
<dbReference type="OMA" id="RYEHMID"/>
<dbReference type="PIRSF" id="PIRSF018497">
    <property type="entry name" value="V-ATP_synth_D"/>
    <property type="match status" value="1"/>
</dbReference>
<organism evidence="7 8">
    <name type="scientific">Drosophila pseudoobscura pseudoobscura</name>
    <name type="common">Fruit fly</name>
    <dbReference type="NCBI Taxonomy" id="46245"/>
    <lineage>
        <taxon>Eukaryota</taxon>
        <taxon>Metazoa</taxon>
        <taxon>Ecdysozoa</taxon>
        <taxon>Arthropoda</taxon>
        <taxon>Hexapoda</taxon>
        <taxon>Insecta</taxon>
        <taxon>Pterygota</taxon>
        <taxon>Neoptera</taxon>
        <taxon>Endopterygota</taxon>
        <taxon>Diptera</taxon>
        <taxon>Brachycera</taxon>
        <taxon>Muscomorpha</taxon>
        <taxon>Ephydroidea</taxon>
        <taxon>Drosophilidae</taxon>
        <taxon>Drosophila</taxon>
        <taxon>Sophophora</taxon>
    </lineage>
</organism>
<dbReference type="InterPro" id="IPR016727">
    <property type="entry name" value="ATPase_V0-cplx_dsu"/>
</dbReference>
<evidence type="ECO:0000256" key="4">
    <source>
        <dbReference type="ARBA" id="ARBA00023065"/>
    </source>
</evidence>
<dbReference type="InterPro" id="IPR036079">
    <property type="entry name" value="ATPase_csu/dsu_sf"/>
</dbReference>
<reference evidence="8" key="2">
    <citation type="submission" date="2025-08" db="UniProtKB">
        <authorList>
            <consortium name="RefSeq"/>
        </authorList>
    </citation>
    <scope>IDENTIFICATION</scope>
    <source>
        <strain evidence="8">MV-25-SWS-2005</strain>
        <tissue evidence="8">Whole body</tissue>
    </source>
</reference>
<keyword evidence="3 6" id="KW-0375">Hydrogen ion transport</keyword>
<evidence type="ECO:0000256" key="1">
    <source>
        <dbReference type="ARBA" id="ARBA00006709"/>
    </source>
</evidence>
<dbReference type="PANTHER" id="PTHR11028">
    <property type="entry name" value="VACUOLAR ATP SYNTHASE SUBUNIT AC39"/>
    <property type="match status" value="1"/>
</dbReference>
<dbReference type="Bgee" id="FBgn0078316">
    <property type="expression patterns" value="Expressed in male reproductive system and 1 other cell type or tissue"/>
</dbReference>
<dbReference type="KEGG" id="dpo:4801237"/>
<dbReference type="AlphaFoldDB" id="A0A6I8UNK4"/>
<dbReference type="Gene3D" id="1.20.1690.10">
    <property type="entry name" value="V-type ATP synthase subunit C domain"/>
    <property type="match status" value="2"/>
</dbReference>
<protein>
    <recommendedName>
        <fullName evidence="6">V-type proton ATPase subunit</fullName>
    </recommendedName>
</protein>
<dbReference type="InterPro" id="IPR035067">
    <property type="entry name" value="V-type_ATPase_csu/dsu"/>
</dbReference>
<dbReference type="GeneID" id="4801237"/>
<evidence type="ECO:0000256" key="6">
    <source>
        <dbReference type="PIRNR" id="PIRNR018497"/>
    </source>
</evidence>
<keyword evidence="4 6" id="KW-0406">Ion transport</keyword>
<dbReference type="Pfam" id="PF01992">
    <property type="entry name" value="vATP-synt_AC39"/>
    <property type="match status" value="1"/>
</dbReference>
<evidence type="ECO:0000313" key="7">
    <source>
        <dbReference type="Proteomes" id="UP000001819"/>
    </source>
</evidence>
<dbReference type="SUPFAM" id="SSF103486">
    <property type="entry name" value="V-type ATP synthase subunit C"/>
    <property type="match status" value="1"/>
</dbReference>
<comment type="similarity">
    <text evidence="1 6">Belongs to the V-ATPase V0D/AC39 subunit family.</text>
</comment>
<evidence type="ECO:0000256" key="5">
    <source>
        <dbReference type="ARBA" id="ARBA00046957"/>
    </source>
</evidence>
<sequence>MSLLFNTEWGYLEGITRGFKNGMLKHSDYLALTQCESLEDVMMNIQGTDYGNIFSNDRKFSVELIEKRLGEKLLNEFNYIRAHSTDPLSSFLEYIRYPYMIDNVALLIAGLNNNRPMKRLLEMCHPLGYFDQLAAIEVAMSSVELFNAVLIDTPLAKFIPPNFHEETFIEIDVEIVRGVLYRSYLESFYAFCKGLGGTTSNVMCKLLGFEADRRVITITVNALPTHLTAEDRLKMYPTCGNLPDLALRTLSEVSEYDRVRDVCNFAGYGDMFDNIERDTDGLIGLEDRFLMVEAKNNVQSYLQQFHYGIFYSYVKLKQLESRNIIWICECISQRQTDNVNAYIPIPLD</sequence>
<gene>
    <name evidence="8" type="primary">VhaAC39-2</name>
</gene>
<reference evidence="7" key="1">
    <citation type="submission" date="2024-06" db="UniProtKB">
        <authorList>
            <consortium name="RefSeq"/>
        </authorList>
    </citation>
    <scope>NUCLEOTIDE SEQUENCE [LARGE SCALE GENOMIC DNA]</scope>
    <source>
        <strain evidence="7">MV2-25</strain>
    </source>
</reference>
<comment type="subunit">
    <text evidence="5">V-ATPase is a heteromultimeric enzyme made up of two complexes: the ATP-hydrolytic V1 complex and the proton translocation V0 complex. The V1 complex consists of three catalytic AB heterodimers that form a heterohexamer, three peripheral stalks each consisting of EG heterodimers, one central rotor including subunits D and F, and the regulatory subunits C and H. The proton translocation complex V0 consists of the proton transport subunit a, a ring of proteolipid subunits c9c'', rotary subunit d, subunits e and f, and the accessory subunits VhaAC45 and ATP6AP2.</text>
</comment>
<evidence type="ECO:0000256" key="2">
    <source>
        <dbReference type="ARBA" id="ARBA00022448"/>
    </source>
</evidence>
<dbReference type="InterPro" id="IPR044911">
    <property type="entry name" value="V-type_ATPase_csu/dsu_dom_3"/>
</dbReference>
<dbReference type="Proteomes" id="UP000001819">
    <property type="component" value="Chromosome 2"/>
</dbReference>
<dbReference type="GO" id="GO:0007430">
    <property type="term" value="P:terminal branching, open tracheal system"/>
    <property type="evidence" value="ECO:0007669"/>
    <property type="project" value="UniProtKB-ARBA"/>
</dbReference>
<evidence type="ECO:0000256" key="3">
    <source>
        <dbReference type="ARBA" id="ARBA00022781"/>
    </source>
</evidence>
<dbReference type="GO" id="GO:0046961">
    <property type="term" value="F:proton-transporting ATPase activity, rotational mechanism"/>
    <property type="evidence" value="ECO:0007669"/>
    <property type="project" value="InterPro"/>
</dbReference>
<keyword evidence="7" id="KW-1185">Reference proteome</keyword>
<name>A0A6I8UNK4_DROPS</name>
<dbReference type="InParanoid" id="A0A6I8UNK4"/>
<accession>A0A6I8UNK4</accession>
<dbReference type="GO" id="GO:0033179">
    <property type="term" value="C:proton-transporting V-type ATPase, V0 domain"/>
    <property type="evidence" value="ECO:0007669"/>
    <property type="project" value="InterPro"/>
</dbReference>
<dbReference type="RefSeq" id="XP_001358360.1">
    <property type="nucleotide sequence ID" value="XM_001358323.4"/>
</dbReference>
<keyword evidence="2 6" id="KW-0813">Transport</keyword>
<dbReference type="FunCoup" id="A0A6I8UNK4">
    <property type="interactions" value="273"/>
</dbReference>
<dbReference type="Gene3D" id="1.10.132.50">
    <property type="entry name" value="ATP synthase (C/AC39) subunit, domain 3"/>
    <property type="match status" value="1"/>
</dbReference>
<evidence type="ECO:0000313" key="8">
    <source>
        <dbReference type="RefSeq" id="XP_001358360.1"/>
    </source>
</evidence>
<dbReference type="InterPro" id="IPR002843">
    <property type="entry name" value="ATPase_V0-cplx_csu/dsu"/>
</dbReference>
<proteinExistence type="inferred from homology"/>
<comment type="function">
    <text evidence="6">Subunit of the V0 complex of vacuolar(H+)-ATPase (V-ATPase), a multisubunit enzyme composed of a peripheral complex (V1) that hydrolyzes ATP and a membrane integral complex (V0) that translocates protons. V-ATPase is responsible for acidifying and maintaining the pH of intracellular compartments and in some cell types, is targeted to the plasma membrane, where it is responsible for acidifying the extracellular environment.</text>
</comment>